<evidence type="ECO:0000313" key="3">
    <source>
        <dbReference type="EMBL" id="KAK8380189.1"/>
    </source>
</evidence>
<proteinExistence type="predicted"/>
<dbReference type="SUPFAM" id="SSF47769">
    <property type="entry name" value="SAM/Pointed domain"/>
    <property type="match status" value="1"/>
</dbReference>
<feature type="region of interest" description="Disordered" evidence="1">
    <location>
        <begin position="356"/>
        <end position="479"/>
    </location>
</feature>
<organism evidence="3 4">
    <name type="scientific">Scylla paramamosain</name>
    <name type="common">Mud crab</name>
    <dbReference type="NCBI Taxonomy" id="85552"/>
    <lineage>
        <taxon>Eukaryota</taxon>
        <taxon>Metazoa</taxon>
        <taxon>Ecdysozoa</taxon>
        <taxon>Arthropoda</taxon>
        <taxon>Crustacea</taxon>
        <taxon>Multicrustacea</taxon>
        <taxon>Malacostraca</taxon>
        <taxon>Eumalacostraca</taxon>
        <taxon>Eucarida</taxon>
        <taxon>Decapoda</taxon>
        <taxon>Pleocyemata</taxon>
        <taxon>Brachyura</taxon>
        <taxon>Eubrachyura</taxon>
        <taxon>Portunoidea</taxon>
        <taxon>Portunidae</taxon>
        <taxon>Portuninae</taxon>
        <taxon>Scylla</taxon>
    </lineage>
</organism>
<feature type="compositionally biased region" description="Gly residues" evidence="1">
    <location>
        <begin position="173"/>
        <end position="192"/>
    </location>
</feature>
<dbReference type="InterPro" id="IPR013761">
    <property type="entry name" value="SAM/pointed_sf"/>
</dbReference>
<dbReference type="Pfam" id="PF00536">
    <property type="entry name" value="SAM_1"/>
    <property type="match status" value="1"/>
</dbReference>
<keyword evidence="4" id="KW-1185">Reference proteome</keyword>
<feature type="region of interest" description="Disordered" evidence="1">
    <location>
        <begin position="93"/>
        <end position="128"/>
    </location>
</feature>
<feature type="region of interest" description="Disordered" evidence="1">
    <location>
        <begin position="913"/>
        <end position="946"/>
    </location>
</feature>
<name>A0AAW0SYU9_SCYPA</name>
<dbReference type="SMART" id="SM00454">
    <property type="entry name" value="SAM"/>
    <property type="match status" value="1"/>
</dbReference>
<dbReference type="EMBL" id="JARAKH010000042">
    <property type="protein sequence ID" value="KAK8380189.1"/>
    <property type="molecule type" value="Genomic_DNA"/>
</dbReference>
<feature type="compositionally biased region" description="Polar residues" evidence="1">
    <location>
        <begin position="149"/>
        <end position="162"/>
    </location>
</feature>
<feature type="compositionally biased region" description="Basic and acidic residues" evidence="1">
    <location>
        <begin position="426"/>
        <end position="445"/>
    </location>
</feature>
<feature type="region of interest" description="Disordered" evidence="1">
    <location>
        <begin position="143"/>
        <end position="197"/>
    </location>
</feature>
<feature type="compositionally biased region" description="Polar residues" evidence="1">
    <location>
        <begin position="658"/>
        <end position="667"/>
    </location>
</feature>
<feature type="compositionally biased region" description="Low complexity" evidence="1">
    <location>
        <begin position="453"/>
        <end position="465"/>
    </location>
</feature>
<gene>
    <name evidence="3" type="ORF">O3P69_016669</name>
</gene>
<feature type="compositionally biased region" description="Gly residues" evidence="1">
    <location>
        <begin position="520"/>
        <end position="536"/>
    </location>
</feature>
<dbReference type="InterPro" id="IPR001660">
    <property type="entry name" value="SAM"/>
</dbReference>
<dbReference type="CDD" id="cd09487">
    <property type="entry name" value="SAM_superfamily"/>
    <property type="match status" value="1"/>
</dbReference>
<feature type="compositionally biased region" description="Polar residues" evidence="1">
    <location>
        <begin position="275"/>
        <end position="311"/>
    </location>
</feature>
<dbReference type="Gene3D" id="1.10.150.50">
    <property type="entry name" value="Transcription Factor, Ets-1"/>
    <property type="match status" value="1"/>
</dbReference>
<feature type="compositionally biased region" description="Gly residues" evidence="1">
    <location>
        <begin position="230"/>
        <end position="239"/>
    </location>
</feature>
<reference evidence="3 4" key="1">
    <citation type="submission" date="2023-03" db="EMBL/GenBank/DDBJ databases">
        <title>High-quality genome of Scylla paramamosain provides insights in environmental adaptation.</title>
        <authorList>
            <person name="Zhang L."/>
        </authorList>
    </citation>
    <scope>NUCLEOTIDE SEQUENCE [LARGE SCALE GENOMIC DNA]</scope>
    <source>
        <strain evidence="3">LZ_2023a</strain>
        <tissue evidence="3">Muscle</tissue>
    </source>
</reference>
<feature type="compositionally biased region" description="Low complexity" evidence="1">
    <location>
        <begin position="105"/>
        <end position="114"/>
    </location>
</feature>
<sequence length="1120" mass="117519">MGLRGVCGVWERRGQVVQQQQQRWWWWWWRGVGGSAGENQQDSRRQEQQETAASLREQLASVTGTTLQSGLPPLLPHILVTDQGHFHTHSTKFPIESKEEPPSFPTTSPSWRSTIRPPPPLLSGSSSLGRGIKGLSGLAGMGVAKGSTLPRSITTPTPAQTRPQHHHHSQVTNGGGGGGGGGSGSGGGGGGGGERDHLLSTERHIRFCDGIDNPGLVEDAAHMSYRAAAGGGGGGGGAGAARPPSGIPPEGTLAGTLPSHPQQRPFESPFLSRPFRNSSHQQYHPPTSQPLPVTSQHPQLASHGLVSSQYPSPGPQHLPPSSQHAPVPASQAGAFNREAWARSSQGHLTDVVELHPPQGHLHLNGHTPSHHHAPTSPPSFPHNGVAHPHHAHPHAHPIPNNHVEGAHTHPPVPQHQHNGEATPEESSERREEARKDDNDKPEERPGQQGEVRGAATAQGTTTQEAPPVASRQEGGGQASVALDGGRAAKLNTSFRKALHQSSGKDAATAETMLNGHQEHGGGGQQGSGGGGGGGGLPPHYPRPAAGRPPAALPPQSSPPLGRPADHMGRGLANRRSGSYHHLTHLRQEAPAWRPHHYSADNLADDHALPSDHTYSGPAAGAGRGQPAGGEGGCGGSGGSDSGRGTAGSGGESRPANALDTSLDSAASQRHAGQGHSSGNDSEWVDVTDAELQRIMKLGAEGKGGGGGGGGVAGRESLAATPPLPPLSPEATPQSSPSRHRKHGLSYSCNGLNKPDLLEAAGRRRGGAGHDSSQSTPRREGGTQGTHGHSSGKGNSGSGSGGHKSAAPPGSSWAHRKDEVRQRSASFDSHRHKNRINLDPSAGDLEAGEITSTTDALDLDSMLDGATEATTDDEALSAYDPDVHLIRKQLEGLEGMYSEVLKLLGGRRGGRTVLGGGDLKNSRRRLHGSLSSLPSSVMSSRPGKDRRKVIDDRVRRTARDNNNSKNIHKRFQRLESHVVTLARSVAHLSSEMRTQHLMFQEIESIRAEIAGLRSGGGGGGGGMSNGGAGVTSKGLSNPGRVKKLTQFFGDEPPLVRIFLRKLGYEKYAALFEQEKIGMLELPYLTEERLHKIGIPMGPRLRILQEAQGPIRKEGNLSVYVV</sequence>
<evidence type="ECO:0000256" key="1">
    <source>
        <dbReference type="SAM" id="MobiDB-lite"/>
    </source>
</evidence>
<comment type="caution">
    <text evidence="3">The sequence shown here is derived from an EMBL/GenBank/DDBJ whole genome shotgun (WGS) entry which is preliminary data.</text>
</comment>
<protein>
    <recommendedName>
        <fullName evidence="2">SAM domain-containing protein</fullName>
    </recommendedName>
</protein>
<feature type="region of interest" description="Disordered" evidence="1">
    <location>
        <begin position="230"/>
        <end position="330"/>
    </location>
</feature>
<dbReference type="AlphaFoldDB" id="A0AAW0SYU9"/>
<feature type="compositionally biased region" description="Low complexity" evidence="1">
    <location>
        <begin position="802"/>
        <end position="811"/>
    </location>
</feature>
<feature type="compositionally biased region" description="Gly residues" evidence="1">
    <location>
        <begin position="619"/>
        <end position="650"/>
    </location>
</feature>
<feature type="region of interest" description="Disordered" evidence="1">
    <location>
        <begin position="496"/>
        <end position="846"/>
    </location>
</feature>
<feature type="compositionally biased region" description="Gly residues" evidence="1">
    <location>
        <begin position="700"/>
        <end position="712"/>
    </location>
</feature>
<accession>A0AAW0SYU9</accession>
<feature type="compositionally biased region" description="Low complexity" evidence="1">
    <location>
        <begin position="927"/>
        <end position="940"/>
    </location>
</feature>
<evidence type="ECO:0000259" key="2">
    <source>
        <dbReference type="SMART" id="SM00454"/>
    </source>
</evidence>
<dbReference type="Proteomes" id="UP001487740">
    <property type="component" value="Unassembled WGS sequence"/>
</dbReference>
<feature type="compositionally biased region" description="Pro residues" evidence="1">
    <location>
        <begin position="550"/>
        <end position="561"/>
    </location>
</feature>
<evidence type="ECO:0000313" key="4">
    <source>
        <dbReference type="Proteomes" id="UP001487740"/>
    </source>
</evidence>
<feature type="domain" description="SAM" evidence="2">
    <location>
        <begin position="1047"/>
        <end position="1111"/>
    </location>
</feature>